<feature type="domain" description="DUF4957" evidence="1">
    <location>
        <begin position="254"/>
        <end position="401"/>
    </location>
</feature>
<dbReference type="Gene3D" id="2.160.20.10">
    <property type="entry name" value="Single-stranded right-handed beta-helix, Pectin lyase-like"/>
    <property type="match status" value="1"/>
</dbReference>
<dbReference type="InterPro" id="IPR032530">
    <property type="entry name" value="DUF4957"/>
</dbReference>
<organism evidence="2 3">
    <name type="scientific">Pedobacter segetis</name>
    <dbReference type="NCBI Taxonomy" id="2793069"/>
    <lineage>
        <taxon>Bacteria</taxon>
        <taxon>Pseudomonadati</taxon>
        <taxon>Bacteroidota</taxon>
        <taxon>Sphingobacteriia</taxon>
        <taxon>Sphingobacteriales</taxon>
        <taxon>Sphingobacteriaceae</taxon>
        <taxon>Pedobacter</taxon>
    </lineage>
</organism>
<dbReference type="Proteomes" id="UP000660024">
    <property type="component" value="Unassembled WGS sequence"/>
</dbReference>
<name>A0ABS1BJP9_9SPHI</name>
<reference evidence="2 3" key="1">
    <citation type="submission" date="2020-12" db="EMBL/GenBank/DDBJ databases">
        <title>Bacterial novel species Pedobacter sp. SD-b isolated from soil.</title>
        <authorList>
            <person name="Jung H.-Y."/>
        </authorList>
    </citation>
    <scope>NUCLEOTIDE SEQUENCE [LARGE SCALE GENOMIC DNA]</scope>
    <source>
        <strain evidence="2 3">SD-b</strain>
    </source>
</reference>
<proteinExistence type="predicted"/>
<dbReference type="PROSITE" id="PS51257">
    <property type="entry name" value="PROKAR_LIPOPROTEIN"/>
    <property type="match status" value="1"/>
</dbReference>
<gene>
    <name evidence="2" type="ORF">I5M32_09025</name>
</gene>
<dbReference type="Pfam" id="PF16318">
    <property type="entry name" value="DUF4957"/>
    <property type="match status" value="1"/>
</dbReference>
<dbReference type="SUPFAM" id="SSF49265">
    <property type="entry name" value="Fibronectin type III"/>
    <property type="match status" value="1"/>
</dbReference>
<dbReference type="Gene3D" id="2.60.40.10">
    <property type="entry name" value="Immunoglobulins"/>
    <property type="match status" value="2"/>
</dbReference>
<comment type="caution">
    <text evidence="2">The sequence shown here is derived from an EMBL/GenBank/DDBJ whole genome shotgun (WGS) entry which is preliminary data.</text>
</comment>
<protein>
    <submittedName>
        <fullName evidence="2">DUF4957 domain-containing protein</fullName>
    </submittedName>
</protein>
<sequence length="544" mass="58291">MKNRNSNKLFIVLGLISLVIGLISACKKDNVDLNFVPTRQFTPATITVSGKETSALITWSKSLFSDTATTYTVEFAKDSLFTTGIELTKVTDSLTLTVQDEELAIKQKHYARIKANATAKSVESKFITSKSFTITGEQLFLPVYSSQVTETTVLLKWRVKPNISKVVLTPVAGGTAVTANIGTTERNAGQITVTGLQPNTNYEAELFAGNVSKGKVSFGTPGASVATQTLAPTDDLAAAIAAASNNAVIAIQPGTYDLTVVTTDIIGKNITLQSVSKNPNNTKINFKQFNLKGSGAGIKFSGIEFDGSIAPADYFINVVGLNSDGEAATFKSIVVENCKIHFTRNCLIRANRGSNNGQKLDDIKFDNCILYDNNASSYSYFMMDKSEFKTISITNTTIYNSARAIISWGTNITPAQTPVITIDHVTINGFGSGVRNNIVLDANTNTVTFTMQNSIIANTPKAGETVGTNAIKAAGNIKFNNNDYFNLNTGDGNQVTFGSNVTLISNKTVDLGWNASTTTFALPANSELRTAGTLSDAIGDPRWH</sequence>
<evidence type="ECO:0000259" key="1">
    <source>
        <dbReference type="Pfam" id="PF16318"/>
    </source>
</evidence>
<dbReference type="SUPFAM" id="SSF51126">
    <property type="entry name" value="Pectin lyase-like"/>
    <property type="match status" value="1"/>
</dbReference>
<accession>A0ABS1BJP9</accession>
<dbReference type="InterPro" id="IPR011050">
    <property type="entry name" value="Pectin_lyase_fold/virulence"/>
</dbReference>
<dbReference type="RefSeq" id="WP_200585911.1">
    <property type="nucleotide sequence ID" value="NZ_JAEHFY010000011.1"/>
</dbReference>
<dbReference type="InterPro" id="IPR012334">
    <property type="entry name" value="Pectin_lyas_fold"/>
</dbReference>
<dbReference type="InterPro" id="IPR013783">
    <property type="entry name" value="Ig-like_fold"/>
</dbReference>
<evidence type="ECO:0000313" key="2">
    <source>
        <dbReference type="EMBL" id="MBK0383100.1"/>
    </source>
</evidence>
<evidence type="ECO:0000313" key="3">
    <source>
        <dbReference type="Proteomes" id="UP000660024"/>
    </source>
</evidence>
<keyword evidence="3" id="KW-1185">Reference proteome</keyword>
<dbReference type="InterPro" id="IPR036116">
    <property type="entry name" value="FN3_sf"/>
</dbReference>
<dbReference type="InterPro" id="IPR003961">
    <property type="entry name" value="FN3_dom"/>
</dbReference>
<dbReference type="EMBL" id="JAEHFY010000011">
    <property type="protein sequence ID" value="MBK0383100.1"/>
    <property type="molecule type" value="Genomic_DNA"/>
</dbReference>
<dbReference type="CDD" id="cd00063">
    <property type="entry name" value="FN3"/>
    <property type="match status" value="1"/>
</dbReference>